<dbReference type="KEGG" id="nli:G3M70_04975"/>
<dbReference type="EMBL" id="CP048685">
    <property type="protein sequence ID" value="QPJ61274.1"/>
    <property type="molecule type" value="Genomic_DNA"/>
</dbReference>
<dbReference type="AlphaFoldDB" id="A0A7T0BUM6"/>
<dbReference type="InterPro" id="IPR025833">
    <property type="entry name" value="GDYXXLXY"/>
</dbReference>
<gene>
    <name evidence="1" type="ORF">G3M70_04975</name>
</gene>
<dbReference type="Proteomes" id="UP000594688">
    <property type="component" value="Chromosome"/>
</dbReference>
<evidence type="ECO:0000313" key="2">
    <source>
        <dbReference type="Proteomes" id="UP000594688"/>
    </source>
</evidence>
<reference evidence="1 2" key="1">
    <citation type="submission" date="2020-02" db="EMBL/GenBank/DDBJ databases">
        <title>Genomic and physiological characterization of two novel Nitrospinaceae genera.</title>
        <authorList>
            <person name="Mueller A.J."/>
            <person name="Jung M.-Y."/>
            <person name="Strachan C.R."/>
            <person name="Herbold C.W."/>
            <person name="Kirkegaard R.H."/>
            <person name="Daims H."/>
        </authorList>
    </citation>
    <scope>NUCLEOTIDE SEQUENCE [LARGE SCALE GENOMIC DNA]</scope>
    <source>
        <strain evidence="1">EB</strain>
    </source>
</reference>
<organism evidence="1 2">
    <name type="scientific">Candidatus Nitronauta litoralis</name>
    <dbReference type="NCBI Taxonomy" id="2705533"/>
    <lineage>
        <taxon>Bacteria</taxon>
        <taxon>Pseudomonadati</taxon>
        <taxon>Nitrospinota/Tectimicrobiota group</taxon>
        <taxon>Nitrospinota</taxon>
        <taxon>Nitrospinia</taxon>
        <taxon>Nitrospinales</taxon>
        <taxon>Nitrospinaceae</taxon>
        <taxon>Candidatus Nitronauta</taxon>
    </lineage>
</organism>
<dbReference type="Pfam" id="PF14345">
    <property type="entry name" value="GDYXXLXY"/>
    <property type="match status" value="1"/>
</dbReference>
<accession>A0A7T0BUM6</accession>
<name>A0A7T0BUM6_9BACT</name>
<sequence>MIESNRKLIAVLVFPIIALMLLTGNKSYLLNTGREVILPITGYDPRDLLSGHYLTYRVEYGVDDICKGMMGKVAMEAYVCLSPKQFSLSPVNNCEQMIRGVCMNSSRFEAGIERYYIPEEQASELDKLVRGGKASIVVSVQPSGTAQIKDLLIDGKSWRAE</sequence>
<proteinExistence type="predicted"/>
<protein>
    <submittedName>
        <fullName evidence="1">GDYXXLXY domain-containing protein</fullName>
    </submittedName>
</protein>
<evidence type="ECO:0000313" key="1">
    <source>
        <dbReference type="EMBL" id="QPJ61274.1"/>
    </source>
</evidence>